<dbReference type="RefSeq" id="WP_203167630.1">
    <property type="nucleotide sequence ID" value="NZ_JAEVLS010000002.1"/>
</dbReference>
<keyword evidence="3" id="KW-1185">Reference proteome</keyword>
<sequence>MKRLFESLRVMCPASAAVLLFAVQPAAHAWQPSSALRLVGTERVSYADLDLSRKADAEILLARIKKAAYRACGGDPQRHPAYTFLSRRVERAYKDCREDAIARAIDSVDAPVLSLARLQHAGH</sequence>
<comment type="caution">
    <text evidence="2">The sequence shown here is derived from an EMBL/GenBank/DDBJ whole genome shotgun (WGS) entry which is preliminary data.</text>
</comment>
<name>A0ABS1WX90_9GAMM</name>
<dbReference type="EMBL" id="JAEVLS010000002">
    <property type="protein sequence ID" value="MBM0105595.1"/>
    <property type="molecule type" value="Genomic_DNA"/>
</dbReference>
<dbReference type="NCBIfam" id="TIGR04433">
    <property type="entry name" value="UrcA_uranyl"/>
    <property type="match status" value="1"/>
</dbReference>
<proteinExistence type="predicted"/>
<protein>
    <submittedName>
        <fullName evidence="2">UrcA family protein</fullName>
    </submittedName>
</protein>
<evidence type="ECO:0000256" key="1">
    <source>
        <dbReference type="SAM" id="SignalP"/>
    </source>
</evidence>
<evidence type="ECO:0000313" key="3">
    <source>
        <dbReference type="Proteomes" id="UP000661077"/>
    </source>
</evidence>
<keyword evidence="1" id="KW-0732">Signal</keyword>
<feature type="signal peptide" evidence="1">
    <location>
        <begin position="1"/>
        <end position="29"/>
    </location>
</feature>
<dbReference type="Proteomes" id="UP000661077">
    <property type="component" value="Unassembled WGS sequence"/>
</dbReference>
<evidence type="ECO:0000313" key="2">
    <source>
        <dbReference type="EMBL" id="MBM0105595.1"/>
    </source>
</evidence>
<feature type="chain" id="PRO_5046698962" evidence="1">
    <location>
        <begin position="30"/>
        <end position="123"/>
    </location>
</feature>
<gene>
    <name evidence="2" type="ORF">JM946_12585</name>
</gene>
<organism evidence="2 3">
    <name type="scientific">Steroidobacter gossypii</name>
    <dbReference type="NCBI Taxonomy" id="2805490"/>
    <lineage>
        <taxon>Bacteria</taxon>
        <taxon>Pseudomonadati</taxon>
        <taxon>Pseudomonadota</taxon>
        <taxon>Gammaproteobacteria</taxon>
        <taxon>Steroidobacterales</taxon>
        <taxon>Steroidobacteraceae</taxon>
        <taxon>Steroidobacter</taxon>
    </lineage>
</organism>
<accession>A0ABS1WX90</accession>
<reference evidence="2 3" key="1">
    <citation type="journal article" date="2021" name="Int. J. Syst. Evol. Microbiol.">
        <title>Steroidobacter gossypii sp. nov., isolated from soil of cotton cropping field.</title>
        <authorList>
            <person name="Huang R."/>
            <person name="Yang S."/>
            <person name="Zhen C."/>
            <person name="Liu W."/>
        </authorList>
    </citation>
    <scope>NUCLEOTIDE SEQUENCE [LARGE SCALE GENOMIC DNA]</scope>
    <source>
        <strain evidence="2 3">S1-65</strain>
    </source>
</reference>
<dbReference type="InterPro" id="IPR030972">
    <property type="entry name" value="UrcA_uranyl"/>
</dbReference>